<organism evidence="1 2">
    <name type="scientific">Choristoneura fumiferana</name>
    <name type="common">Spruce budworm moth</name>
    <name type="synonym">Archips fumiferana</name>
    <dbReference type="NCBI Taxonomy" id="7141"/>
    <lineage>
        <taxon>Eukaryota</taxon>
        <taxon>Metazoa</taxon>
        <taxon>Ecdysozoa</taxon>
        <taxon>Arthropoda</taxon>
        <taxon>Hexapoda</taxon>
        <taxon>Insecta</taxon>
        <taxon>Pterygota</taxon>
        <taxon>Neoptera</taxon>
        <taxon>Endopterygota</taxon>
        <taxon>Lepidoptera</taxon>
        <taxon>Glossata</taxon>
        <taxon>Ditrysia</taxon>
        <taxon>Tortricoidea</taxon>
        <taxon>Tortricidae</taxon>
        <taxon>Tortricinae</taxon>
        <taxon>Choristoneura</taxon>
    </lineage>
</organism>
<dbReference type="Proteomes" id="UP001064048">
    <property type="component" value="Chromosome 13"/>
</dbReference>
<accession>A0ACC0JA18</accession>
<comment type="caution">
    <text evidence="1">The sequence shown here is derived from an EMBL/GenBank/DDBJ whole genome shotgun (WGS) entry which is preliminary data.</text>
</comment>
<dbReference type="EMBL" id="CM046113">
    <property type="protein sequence ID" value="KAI8420963.1"/>
    <property type="molecule type" value="Genomic_DNA"/>
</dbReference>
<reference evidence="1 2" key="1">
    <citation type="journal article" date="2022" name="Genome Biol. Evol.">
        <title>The Spruce Budworm Genome: Reconstructing the Evolutionary History of Antifreeze Proteins.</title>
        <authorList>
            <person name="Beliveau C."/>
            <person name="Gagne P."/>
            <person name="Picq S."/>
            <person name="Vernygora O."/>
            <person name="Keeling C.I."/>
            <person name="Pinkney K."/>
            <person name="Doucet D."/>
            <person name="Wen F."/>
            <person name="Johnston J.S."/>
            <person name="Maaroufi H."/>
            <person name="Boyle B."/>
            <person name="Laroche J."/>
            <person name="Dewar K."/>
            <person name="Juretic N."/>
            <person name="Blackburn G."/>
            <person name="Nisole A."/>
            <person name="Brunet B."/>
            <person name="Brandao M."/>
            <person name="Lumley L."/>
            <person name="Duan J."/>
            <person name="Quan G."/>
            <person name="Lucarotti C.J."/>
            <person name="Roe A.D."/>
            <person name="Sperling F.A.H."/>
            <person name="Levesque R.C."/>
            <person name="Cusson M."/>
        </authorList>
    </citation>
    <scope>NUCLEOTIDE SEQUENCE [LARGE SCALE GENOMIC DNA]</scope>
    <source>
        <strain evidence="1">Glfc:IPQL:Cfum</strain>
    </source>
</reference>
<evidence type="ECO:0000313" key="1">
    <source>
        <dbReference type="EMBL" id="KAI8420963.1"/>
    </source>
</evidence>
<gene>
    <name evidence="1" type="ORF">MSG28_008112</name>
</gene>
<protein>
    <submittedName>
        <fullName evidence="1">Uncharacterized protein</fullName>
    </submittedName>
</protein>
<sequence>MTSAATTNRARDMWNNCGEVNGPSDIQTKQYPMMPNLYNYQNNYAPGTDYYPYTGTEFYRTHGNNEQTNSIVKAEPGNYQNYQANYHDGHANIEMINRWREMNYYRQQQQLQESYRYDQRSNSIPNQMCLDNIEREDSRSINSPGQCSLPETSYGSPQSATSNAKPASPDVENCTKLRTLLTKPQTKTNQYKTYTQEILQRMMNQADPITDWDKNNEVKADKECNLSQFHGGYENAVEGQTSIKSHATVGGAALAKEAQSSLGAADSCQDVTRVEAGGDNADYAESKMAAAADVQGFYPWMKSIGGEDKKEGSKRTRQTYTRFQTLELEKEFHFNKYLSRRRRIEVSHALGLTERQIKIWFQNRRMKAKKDGKLNSSPDPYGVEDLGATSLGNIPEYMDTRQMPPLSDYAGYHMGNGAQASVTHMPGAIPQNCMMPPYNLPKM</sequence>
<keyword evidence="2" id="KW-1185">Reference proteome</keyword>
<proteinExistence type="predicted"/>
<name>A0ACC0JA18_CHOFU</name>
<evidence type="ECO:0000313" key="2">
    <source>
        <dbReference type="Proteomes" id="UP001064048"/>
    </source>
</evidence>